<reference evidence="1" key="1">
    <citation type="journal article" date="2014" name="Front. Microbiol.">
        <title>High frequency of phylogenetically diverse reductive dehalogenase-homologous genes in deep subseafloor sedimentary metagenomes.</title>
        <authorList>
            <person name="Kawai M."/>
            <person name="Futagami T."/>
            <person name="Toyoda A."/>
            <person name="Takaki Y."/>
            <person name="Nishi S."/>
            <person name="Hori S."/>
            <person name="Arai W."/>
            <person name="Tsubouchi T."/>
            <person name="Morono Y."/>
            <person name="Uchiyama I."/>
            <person name="Ito T."/>
            <person name="Fujiyama A."/>
            <person name="Inagaki F."/>
            <person name="Takami H."/>
        </authorList>
    </citation>
    <scope>NUCLEOTIDE SEQUENCE</scope>
    <source>
        <strain evidence="1">Expedition CK06-06</strain>
    </source>
</reference>
<sequence>MEEKPIILKEHIQDSIKISKLIIENGLEGKKLSQVEDAEENR</sequence>
<evidence type="ECO:0000313" key="1">
    <source>
        <dbReference type="EMBL" id="GAG60357.1"/>
    </source>
</evidence>
<proteinExistence type="predicted"/>
<name>X0ZQJ7_9ZZZZ</name>
<gene>
    <name evidence="1" type="ORF">S01H4_19980</name>
</gene>
<dbReference type="AlphaFoldDB" id="X0ZQJ7"/>
<dbReference type="EMBL" id="BART01008949">
    <property type="protein sequence ID" value="GAG60357.1"/>
    <property type="molecule type" value="Genomic_DNA"/>
</dbReference>
<comment type="caution">
    <text evidence="1">The sequence shown here is derived from an EMBL/GenBank/DDBJ whole genome shotgun (WGS) entry which is preliminary data.</text>
</comment>
<organism evidence="1">
    <name type="scientific">marine sediment metagenome</name>
    <dbReference type="NCBI Taxonomy" id="412755"/>
    <lineage>
        <taxon>unclassified sequences</taxon>
        <taxon>metagenomes</taxon>
        <taxon>ecological metagenomes</taxon>
    </lineage>
</organism>
<accession>X0ZQJ7</accession>
<protein>
    <submittedName>
        <fullName evidence="1">Uncharacterized protein</fullName>
    </submittedName>
</protein>
<feature type="non-terminal residue" evidence="1">
    <location>
        <position position="42"/>
    </location>
</feature>